<feature type="modified residue" description="4-aspartylphosphate" evidence="1">
    <location>
        <position position="63"/>
    </location>
</feature>
<dbReference type="Gene3D" id="3.40.50.2300">
    <property type="match status" value="1"/>
</dbReference>
<feature type="compositionally biased region" description="Polar residues" evidence="2">
    <location>
        <begin position="165"/>
        <end position="179"/>
    </location>
</feature>
<evidence type="ECO:0000259" key="3">
    <source>
        <dbReference type="PROSITE" id="PS50110"/>
    </source>
</evidence>
<dbReference type="RefSeq" id="WP_191074705.1">
    <property type="nucleotide sequence ID" value="NZ_JACTAG010000001.1"/>
</dbReference>
<evidence type="ECO:0000256" key="2">
    <source>
        <dbReference type="SAM" id="MobiDB-lite"/>
    </source>
</evidence>
<sequence>MPHINKILLVDDDEVTNLLHKRLIRRSGQVKEVAVATDGLEALDYLRSRIAAKAPLPELIFLDINMPRMGGFEFLEKYAELDLDGEIQQVIVMLSTSLLSADHMRAEADPNVKCFIDKPISPTEFVEILSEFAGDELEQKLQARLTAQRSSRKLISEPHPDPASSPASQGPPTTSPHAL</sequence>
<dbReference type="PANTHER" id="PTHR44520">
    <property type="entry name" value="RESPONSE REGULATOR RCP1-RELATED"/>
    <property type="match status" value="1"/>
</dbReference>
<dbReference type="AlphaFoldDB" id="A0A927D2D9"/>
<dbReference type="SMART" id="SM00448">
    <property type="entry name" value="REC"/>
    <property type="match status" value="1"/>
</dbReference>
<dbReference type="Pfam" id="PF00072">
    <property type="entry name" value="Response_reg"/>
    <property type="match status" value="1"/>
</dbReference>
<dbReference type="InterPro" id="IPR011006">
    <property type="entry name" value="CheY-like_superfamily"/>
</dbReference>
<organism evidence="4 5">
    <name type="scientific">Sulfitobacter aestuariivivens</name>
    <dbReference type="NCBI Taxonomy" id="2766981"/>
    <lineage>
        <taxon>Bacteria</taxon>
        <taxon>Pseudomonadati</taxon>
        <taxon>Pseudomonadota</taxon>
        <taxon>Alphaproteobacteria</taxon>
        <taxon>Rhodobacterales</taxon>
        <taxon>Roseobacteraceae</taxon>
        <taxon>Sulfitobacter</taxon>
    </lineage>
</organism>
<evidence type="ECO:0000313" key="5">
    <source>
        <dbReference type="Proteomes" id="UP000635142"/>
    </source>
</evidence>
<accession>A0A927D2D9</accession>
<evidence type="ECO:0000313" key="4">
    <source>
        <dbReference type="EMBL" id="MBD3663770.1"/>
    </source>
</evidence>
<dbReference type="PANTHER" id="PTHR44520:SF2">
    <property type="entry name" value="RESPONSE REGULATOR RCP1"/>
    <property type="match status" value="1"/>
</dbReference>
<keyword evidence="1" id="KW-0597">Phosphoprotein</keyword>
<dbReference type="EMBL" id="JACTAG010000001">
    <property type="protein sequence ID" value="MBD3663770.1"/>
    <property type="molecule type" value="Genomic_DNA"/>
</dbReference>
<dbReference type="Proteomes" id="UP000635142">
    <property type="component" value="Unassembled WGS sequence"/>
</dbReference>
<dbReference type="PROSITE" id="PS50110">
    <property type="entry name" value="RESPONSE_REGULATORY"/>
    <property type="match status" value="1"/>
</dbReference>
<comment type="caution">
    <text evidence="4">The sequence shown here is derived from an EMBL/GenBank/DDBJ whole genome shotgun (WGS) entry which is preliminary data.</text>
</comment>
<proteinExistence type="predicted"/>
<evidence type="ECO:0000256" key="1">
    <source>
        <dbReference type="PROSITE-ProRule" id="PRU00169"/>
    </source>
</evidence>
<feature type="region of interest" description="Disordered" evidence="2">
    <location>
        <begin position="148"/>
        <end position="179"/>
    </location>
</feature>
<dbReference type="GO" id="GO:0000160">
    <property type="term" value="P:phosphorelay signal transduction system"/>
    <property type="evidence" value="ECO:0007669"/>
    <property type="project" value="InterPro"/>
</dbReference>
<keyword evidence="5" id="KW-1185">Reference proteome</keyword>
<name>A0A927D2D9_9RHOB</name>
<feature type="domain" description="Response regulatory" evidence="3">
    <location>
        <begin position="6"/>
        <end position="133"/>
    </location>
</feature>
<dbReference type="InterPro" id="IPR001789">
    <property type="entry name" value="Sig_transdc_resp-reg_receiver"/>
</dbReference>
<protein>
    <submittedName>
        <fullName evidence="4">Response regulator</fullName>
    </submittedName>
</protein>
<dbReference type="InterPro" id="IPR052893">
    <property type="entry name" value="TCS_response_regulator"/>
</dbReference>
<gene>
    <name evidence="4" type="ORF">H9Q16_07540</name>
</gene>
<dbReference type="SUPFAM" id="SSF52172">
    <property type="entry name" value="CheY-like"/>
    <property type="match status" value="1"/>
</dbReference>
<reference evidence="4" key="1">
    <citation type="submission" date="2020-08" db="EMBL/GenBank/DDBJ databases">
        <title>Sulfitobacter aestuariivivens sp. nov., isolated from a tidal flat.</title>
        <authorList>
            <person name="Park S."/>
            <person name="Yoon J.-H."/>
        </authorList>
    </citation>
    <scope>NUCLEOTIDE SEQUENCE</scope>
    <source>
        <strain evidence="4">TSTF-M16</strain>
    </source>
</reference>